<sequence length="73" mass="8465">MEIGPRRMMGIVWREWREREGLRRQGDGFYVEVASASERWVAEDNEGERSSMPWLEIEMESVGEGGCSQRLCA</sequence>
<keyword evidence="2" id="KW-1185">Reference proteome</keyword>
<reference evidence="1 2" key="1">
    <citation type="journal article" date="2022" name="Hortic Res">
        <title>A haplotype resolved chromosomal level avocado genome allows analysis of novel avocado genes.</title>
        <authorList>
            <person name="Nath O."/>
            <person name="Fletcher S.J."/>
            <person name="Hayward A."/>
            <person name="Shaw L.M."/>
            <person name="Masouleh A.K."/>
            <person name="Furtado A."/>
            <person name="Henry R.J."/>
            <person name="Mitter N."/>
        </authorList>
    </citation>
    <scope>NUCLEOTIDE SEQUENCE [LARGE SCALE GENOMIC DNA]</scope>
    <source>
        <strain evidence="2">cv. Hass</strain>
    </source>
</reference>
<organism evidence="1 2">
    <name type="scientific">Persea americana</name>
    <name type="common">Avocado</name>
    <dbReference type="NCBI Taxonomy" id="3435"/>
    <lineage>
        <taxon>Eukaryota</taxon>
        <taxon>Viridiplantae</taxon>
        <taxon>Streptophyta</taxon>
        <taxon>Embryophyta</taxon>
        <taxon>Tracheophyta</taxon>
        <taxon>Spermatophyta</taxon>
        <taxon>Magnoliopsida</taxon>
        <taxon>Magnoliidae</taxon>
        <taxon>Laurales</taxon>
        <taxon>Lauraceae</taxon>
        <taxon>Persea</taxon>
    </lineage>
</organism>
<evidence type="ECO:0000313" key="1">
    <source>
        <dbReference type="EMBL" id="KAJ8649662.1"/>
    </source>
</evidence>
<gene>
    <name evidence="1" type="ORF">MRB53_002685</name>
</gene>
<comment type="caution">
    <text evidence="1">The sequence shown here is derived from an EMBL/GenBank/DDBJ whole genome shotgun (WGS) entry which is preliminary data.</text>
</comment>
<evidence type="ECO:0000313" key="2">
    <source>
        <dbReference type="Proteomes" id="UP001234297"/>
    </source>
</evidence>
<accession>A0ACC2MV24</accession>
<protein>
    <submittedName>
        <fullName evidence="1">Uncharacterized protein</fullName>
    </submittedName>
</protein>
<dbReference type="EMBL" id="CM056809">
    <property type="protein sequence ID" value="KAJ8649662.1"/>
    <property type="molecule type" value="Genomic_DNA"/>
</dbReference>
<name>A0ACC2MV24_PERAE</name>
<dbReference type="Proteomes" id="UP001234297">
    <property type="component" value="Chromosome 1"/>
</dbReference>
<proteinExistence type="predicted"/>